<dbReference type="Proteomes" id="UP001597394">
    <property type="component" value="Unassembled WGS sequence"/>
</dbReference>
<evidence type="ECO:0000313" key="3">
    <source>
        <dbReference type="Proteomes" id="UP001597394"/>
    </source>
</evidence>
<dbReference type="EMBL" id="JBHULG010000002">
    <property type="protein sequence ID" value="MFD2545224.1"/>
    <property type="molecule type" value="Genomic_DNA"/>
</dbReference>
<name>A0ABW5K961_9FLAO</name>
<protein>
    <submittedName>
        <fullName evidence="2">Uncharacterized protein</fullName>
    </submittedName>
</protein>
<keyword evidence="1" id="KW-1133">Transmembrane helix</keyword>
<keyword evidence="1" id="KW-0472">Membrane</keyword>
<dbReference type="RefSeq" id="WP_255929114.1">
    <property type="nucleotide sequence ID" value="NZ_JANFQP010000002.1"/>
</dbReference>
<comment type="caution">
    <text evidence="2">The sequence shown here is derived from an EMBL/GenBank/DDBJ whole genome shotgun (WGS) entry which is preliminary data.</text>
</comment>
<feature type="transmembrane region" description="Helical" evidence="1">
    <location>
        <begin position="31"/>
        <end position="51"/>
    </location>
</feature>
<proteinExistence type="predicted"/>
<gene>
    <name evidence="2" type="ORF">ACFSO8_07100</name>
</gene>
<keyword evidence="1" id="KW-0812">Transmembrane</keyword>
<accession>A0ABW5K961</accession>
<organism evidence="2 3">
    <name type="scientific">Kaistella montana</name>
    <dbReference type="NCBI Taxonomy" id="1849733"/>
    <lineage>
        <taxon>Bacteria</taxon>
        <taxon>Pseudomonadati</taxon>
        <taxon>Bacteroidota</taxon>
        <taxon>Flavobacteriia</taxon>
        <taxon>Flavobacteriales</taxon>
        <taxon>Weeksellaceae</taxon>
        <taxon>Chryseobacterium group</taxon>
        <taxon>Kaistella</taxon>
    </lineage>
</organism>
<sequence length="56" mass="6652">MFQLFLGLLLLIFGVFLKLTKEQGFSKSKRFWWMFVLIGILSVVAQIFIMYQKGEF</sequence>
<evidence type="ECO:0000313" key="2">
    <source>
        <dbReference type="EMBL" id="MFD2545224.1"/>
    </source>
</evidence>
<reference evidence="3" key="1">
    <citation type="journal article" date="2019" name="Int. J. Syst. Evol. Microbiol.">
        <title>The Global Catalogue of Microorganisms (GCM) 10K type strain sequencing project: providing services to taxonomists for standard genome sequencing and annotation.</title>
        <authorList>
            <consortium name="The Broad Institute Genomics Platform"/>
            <consortium name="The Broad Institute Genome Sequencing Center for Infectious Disease"/>
            <person name="Wu L."/>
            <person name="Ma J."/>
        </authorList>
    </citation>
    <scope>NUCLEOTIDE SEQUENCE [LARGE SCALE GENOMIC DNA]</scope>
    <source>
        <strain evidence="3">KCTC 52204</strain>
    </source>
</reference>
<evidence type="ECO:0000256" key="1">
    <source>
        <dbReference type="SAM" id="Phobius"/>
    </source>
</evidence>
<keyword evidence="3" id="KW-1185">Reference proteome</keyword>